<keyword evidence="2" id="KW-0812">Transmembrane</keyword>
<dbReference type="RefSeq" id="WP_345401335.1">
    <property type="nucleotide sequence ID" value="NZ_BAABLA010000105.1"/>
</dbReference>
<proteinExistence type="predicted"/>
<sequence>MSAPTSTHEPDQAAPAGARSWVGRTPGASSRIASDPRRRRVPYLVLGVLLVVGCTAGSVIIVLQAGDREPMLALARPVTVGDVVTPQDLRQVPLSADPGTDVIPASQAQSVLGQPVAYSLPAGTLLSRSALGRPQVPPPGQGVVALAVEAGQAPPNLAPGTTVTVIVTPGTGASASTSSGVSGGPWQASVVSVAPQANDQTTVVSVQLPTASAEEVAAIPPGQLALVAVAAGGA</sequence>
<dbReference type="InterPro" id="IPR013974">
    <property type="entry name" value="SAF"/>
</dbReference>
<feature type="region of interest" description="Disordered" evidence="1">
    <location>
        <begin position="1"/>
        <end position="34"/>
    </location>
</feature>
<dbReference type="Proteomes" id="UP001596337">
    <property type="component" value="Unassembled WGS sequence"/>
</dbReference>
<organism evidence="4 5">
    <name type="scientific">Haloechinothrix salitolerans</name>
    <dbReference type="NCBI Taxonomy" id="926830"/>
    <lineage>
        <taxon>Bacteria</taxon>
        <taxon>Bacillati</taxon>
        <taxon>Actinomycetota</taxon>
        <taxon>Actinomycetes</taxon>
        <taxon>Pseudonocardiales</taxon>
        <taxon>Pseudonocardiaceae</taxon>
        <taxon>Haloechinothrix</taxon>
    </lineage>
</organism>
<feature type="transmembrane region" description="Helical" evidence="2">
    <location>
        <begin position="41"/>
        <end position="63"/>
    </location>
</feature>
<keyword evidence="2" id="KW-1133">Transmembrane helix</keyword>
<evidence type="ECO:0000256" key="1">
    <source>
        <dbReference type="SAM" id="MobiDB-lite"/>
    </source>
</evidence>
<dbReference type="EMBL" id="JBHSXX010000001">
    <property type="protein sequence ID" value="MFC6867010.1"/>
    <property type="molecule type" value="Genomic_DNA"/>
</dbReference>
<gene>
    <name evidence="4" type="ORF">ACFQGD_07610</name>
</gene>
<reference evidence="5" key="1">
    <citation type="journal article" date="2019" name="Int. J. Syst. Evol. Microbiol.">
        <title>The Global Catalogue of Microorganisms (GCM) 10K type strain sequencing project: providing services to taxonomists for standard genome sequencing and annotation.</title>
        <authorList>
            <consortium name="The Broad Institute Genomics Platform"/>
            <consortium name="The Broad Institute Genome Sequencing Center for Infectious Disease"/>
            <person name="Wu L."/>
            <person name="Ma J."/>
        </authorList>
    </citation>
    <scope>NUCLEOTIDE SEQUENCE [LARGE SCALE GENOMIC DNA]</scope>
    <source>
        <strain evidence="5">KCTC 32255</strain>
    </source>
</reference>
<accession>A0ABW2BVE9</accession>
<evidence type="ECO:0000313" key="5">
    <source>
        <dbReference type="Proteomes" id="UP001596337"/>
    </source>
</evidence>
<evidence type="ECO:0000313" key="4">
    <source>
        <dbReference type="EMBL" id="MFC6867010.1"/>
    </source>
</evidence>
<protein>
    <recommendedName>
        <fullName evidence="3">SAF domain-containing protein</fullName>
    </recommendedName>
</protein>
<dbReference type="CDD" id="cd11614">
    <property type="entry name" value="SAF_CpaB_FlgA_like"/>
    <property type="match status" value="1"/>
</dbReference>
<name>A0ABW2BVE9_9PSEU</name>
<evidence type="ECO:0000259" key="3">
    <source>
        <dbReference type="SMART" id="SM00858"/>
    </source>
</evidence>
<evidence type="ECO:0000256" key="2">
    <source>
        <dbReference type="SAM" id="Phobius"/>
    </source>
</evidence>
<keyword evidence="5" id="KW-1185">Reference proteome</keyword>
<comment type="caution">
    <text evidence="4">The sequence shown here is derived from an EMBL/GenBank/DDBJ whole genome shotgun (WGS) entry which is preliminary data.</text>
</comment>
<dbReference type="SMART" id="SM00858">
    <property type="entry name" value="SAF"/>
    <property type="match status" value="1"/>
</dbReference>
<keyword evidence="2" id="KW-0472">Membrane</keyword>
<feature type="domain" description="SAF" evidence="3">
    <location>
        <begin position="69"/>
        <end position="132"/>
    </location>
</feature>